<evidence type="ECO:0000313" key="11">
    <source>
        <dbReference type="EMBL" id="TXD39608.1"/>
    </source>
</evidence>
<feature type="chain" id="PRO_5022929578" description="BACON domain-containing protein" evidence="9">
    <location>
        <begin position="24"/>
        <end position="1109"/>
    </location>
</feature>
<gene>
    <name evidence="11" type="ORF">FRC96_06690</name>
</gene>
<evidence type="ECO:0000256" key="6">
    <source>
        <dbReference type="ARBA" id="ARBA00023136"/>
    </source>
</evidence>
<dbReference type="InterPro" id="IPR024361">
    <property type="entry name" value="BACON"/>
</dbReference>
<dbReference type="Proteomes" id="UP000321046">
    <property type="component" value="Unassembled WGS sequence"/>
</dbReference>
<dbReference type="Pfam" id="PF02415">
    <property type="entry name" value="Chlam_PMP"/>
    <property type="match status" value="2"/>
</dbReference>
<sequence length="1109" mass="114822">MNLQRLYALWALLLLLAACGTEPGDDTREPDAGIVDDAGDDSDPGPTARIALPSNLELSATLNNDATASFTVVNVGEIAVDLSVEATQSWLSLDTESLALEPDAQASVSLTATCRELDEVRTGTLTLADVAAGVSAEINVILICGDADPEASLEVAIAGLPDALEPQVSVSGPDDFEATLTDSRTFEDIVPGTYVVEAARVGEGAIYEAAYPTQEFEVALGQDLLAVVEYLPVPGQLEVSVAGLPAGAQAALDVIDADGGVTRLPANAQLDAIEPGDYTLTPADVSAGGTLYSATSQTFSITSEQTTNLTVTYEAGLASLTLTIEGTGGIEADVTLSGPNGFSQHLTESTTLNALEPGDYTLTPADLTEGPARYQASESTLTLAAGQQASATLTYEVVRGELAIEADGLEGASFSVRVEGPEGTLNELGPLTLSDLLPGDYVVTFIGRTLNGETLNASPGSVNVTVTSDGPAALAQTTYLGTTATLRVALNAPPGAAHSFELRTTTGTVVETFSLSGTTTRELTLEPGSYTLALVNSPTDSGGNALNITGAGGTYTLSGGDVVDATITSTSPAYVTSAADNGPGSLRTVINLVNPGSTITFAPGVSPITLNSRITISKDITLIGPGQPSELIIRGAGSNGLFDIDRDRRLTVQNLTLRDGNGEYGGVARGEGSMSLLNVDLLNNSAQVNGGALYLTRGSLNASGVRAIGNSALNEGGVFWLRGNEPLIVDSHFENNSATELGGAIFANTEFRTDNDGLYLRRNLFKSNNANRGGAVYLDSLGRIENCTFTNNSATERGGALYQDSFLNGIANDDPRLLRLAFNTFSGNISAQGRSIWKSPISPLELRGNLIVEDSGFALYVPVEESLQEVVSLGYNIIAPVSTTVIDELATDIISDNALASTGLQALSDNGGATHTMALSSGAAALGRVPAAQCLNFDNAPLTTDQRRAPRPNAGFCSVGAWESSQPISGTLEDFSTTGLEGTGYESGTFTGTSGLTFVYTDARNEDQYPIDGAGIMLRAGGTLSTTLPAPVDVISIDYRKAFTSTAGRAVEIWVNGQQEATSGAFGSIAGEDPTIYTLTATGLNLTADAQLEIRVNGAQVVLDNLVWQ</sequence>
<dbReference type="GO" id="GO:0005576">
    <property type="term" value="C:extracellular region"/>
    <property type="evidence" value="ECO:0007669"/>
    <property type="project" value="UniProtKB-SubCell"/>
</dbReference>
<evidence type="ECO:0000313" key="12">
    <source>
        <dbReference type="Proteomes" id="UP000321046"/>
    </source>
</evidence>
<protein>
    <recommendedName>
        <fullName evidence="10">BACON domain-containing protein</fullName>
    </recommendedName>
</protein>
<dbReference type="Gene3D" id="2.160.20.10">
    <property type="entry name" value="Single-stranded right-handed beta-helix, Pectin lyase-like"/>
    <property type="match status" value="1"/>
</dbReference>
<dbReference type="PANTHER" id="PTHR11319">
    <property type="entry name" value="G PROTEIN-COUPLED RECEPTOR-RELATED"/>
    <property type="match status" value="1"/>
</dbReference>
<evidence type="ECO:0000256" key="1">
    <source>
        <dbReference type="ARBA" id="ARBA00004196"/>
    </source>
</evidence>
<reference evidence="11 12" key="1">
    <citation type="submission" date="2019-08" db="EMBL/GenBank/DDBJ databases">
        <title>Bradymonadales sp. TMQ2.</title>
        <authorList>
            <person name="Liang Q."/>
        </authorList>
    </citation>
    <scope>NUCLEOTIDE SEQUENCE [LARGE SCALE GENOMIC DNA]</scope>
    <source>
        <strain evidence="11 12">TMQ2</strain>
    </source>
</reference>
<dbReference type="RefSeq" id="WP_146973733.1">
    <property type="nucleotide sequence ID" value="NZ_VOSL01000031.1"/>
</dbReference>
<dbReference type="SUPFAM" id="SSF51126">
    <property type="entry name" value="Pectin lyase-like"/>
    <property type="match status" value="1"/>
</dbReference>
<evidence type="ECO:0000256" key="8">
    <source>
        <dbReference type="SAM" id="MobiDB-lite"/>
    </source>
</evidence>
<dbReference type="PANTHER" id="PTHR11319:SF35">
    <property type="entry name" value="OUTER MEMBRANE PROTEIN PMPC-RELATED"/>
    <property type="match status" value="1"/>
</dbReference>
<dbReference type="GO" id="GO:0009279">
    <property type="term" value="C:cell outer membrane"/>
    <property type="evidence" value="ECO:0007669"/>
    <property type="project" value="UniProtKB-SubCell"/>
</dbReference>
<dbReference type="InterPro" id="IPR059226">
    <property type="entry name" value="Choice_anch_Q_dom"/>
</dbReference>
<dbReference type="PROSITE" id="PS51257">
    <property type="entry name" value="PROKAR_LIPOPROTEIN"/>
    <property type="match status" value="1"/>
</dbReference>
<evidence type="ECO:0000256" key="9">
    <source>
        <dbReference type="SAM" id="SignalP"/>
    </source>
</evidence>
<keyword evidence="5 9" id="KW-0732">Signal</keyword>
<evidence type="ECO:0000256" key="7">
    <source>
        <dbReference type="ARBA" id="ARBA00023237"/>
    </source>
</evidence>
<comment type="caution">
    <text evidence="11">The sequence shown here is derived from an EMBL/GenBank/DDBJ whole genome shotgun (WGS) entry which is preliminary data.</text>
</comment>
<proteinExistence type="predicted"/>
<feature type="domain" description="BACON" evidence="10">
    <location>
        <begin position="53"/>
        <end position="127"/>
    </location>
</feature>
<dbReference type="InterPro" id="IPR013783">
    <property type="entry name" value="Ig-like_fold"/>
</dbReference>
<keyword evidence="4" id="KW-0964">Secreted</keyword>
<dbReference type="NCBIfam" id="NF041518">
    <property type="entry name" value="choice_anch_Q"/>
    <property type="match status" value="1"/>
</dbReference>
<name>A0A5C6XJ61_9DELT</name>
<accession>A0A5C6XJ61</accession>
<feature type="signal peptide" evidence="9">
    <location>
        <begin position="1"/>
        <end position="23"/>
    </location>
</feature>
<comment type="subcellular location">
    <subcellularLocation>
        <location evidence="1">Cell envelope</location>
    </subcellularLocation>
    <subcellularLocation>
        <location evidence="2">Cell outer membrane</location>
    </subcellularLocation>
    <subcellularLocation>
        <location evidence="3">Secreted</location>
    </subcellularLocation>
</comment>
<dbReference type="Pfam" id="PF19190">
    <property type="entry name" value="BACON_2"/>
    <property type="match status" value="1"/>
</dbReference>
<dbReference type="InterPro" id="IPR012334">
    <property type="entry name" value="Pectin_lyas_fold"/>
</dbReference>
<organism evidence="11 12">
    <name type="scientific">Lujinxingia vulgaris</name>
    <dbReference type="NCBI Taxonomy" id="2600176"/>
    <lineage>
        <taxon>Bacteria</taxon>
        <taxon>Deltaproteobacteria</taxon>
        <taxon>Bradymonadales</taxon>
        <taxon>Lujinxingiaceae</taxon>
        <taxon>Lujinxingia</taxon>
    </lineage>
</organism>
<keyword evidence="6" id="KW-0472">Membrane</keyword>
<evidence type="ECO:0000256" key="3">
    <source>
        <dbReference type="ARBA" id="ARBA00004613"/>
    </source>
</evidence>
<keyword evidence="7" id="KW-0998">Cell outer membrane</keyword>
<dbReference type="InterPro" id="IPR011050">
    <property type="entry name" value="Pectin_lyase_fold/virulence"/>
</dbReference>
<dbReference type="NCBIfam" id="TIGR01376">
    <property type="entry name" value="POMP_repeat"/>
    <property type="match status" value="2"/>
</dbReference>
<dbReference type="AlphaFoldDB" id="A0A5C6XJ61"/>
<evidence type="ECO:0000259" key="10">
    <source>
        <dbReference type="Pfam" id="PF19190"/>
    </source>
</evidence>
<dbReference type="InterPro" id="IPR003368">
    <property type="entry name" value="POMP_repeat"/>
</dbReference>
<dbReference type="OrthoDB" id="6071500at2"/>
<feature type="region of interest" description="Disordered" evidence="8">
    <location>
        <begin position="24"/>
        <end position="45"/>
    </location>
</feature>
<evidence type="ECO:0000256" key="2">
    <source>
        <dbReference type="ARBA" id="ARBA00004442"/>
    </source>
</evidence>
<evidence type="ECO:0000256" key="4">
    <source>
        <dbReference type="ARBA" id="ARBA00022525"/>
    </source>
</evidence>
<dbReference type="Gene3D" id="2.60.40.10">
    <property type="entry name" value="Immunoglobulins"/>
    <property type="match status" value="1"/>
</dbReference>
<dbReference type="EMBL" id="VOSL01000031">
    <property type="protein sequence ID" value="TXD39608.1"/>
    <property type="molecule type" value="Genomic_DNA"/>
</dbReference>
<evidence type="ECO:0000256" key="5">
    <source>
        <dbReference type="ARBA" id="ARBA00022729"/>
    </source>
</evidence>